<comment type="caution">
    <text evidence="1">The sequence shown here is derived from an EMBL/GenBank/DDBJ whole genome shotgun (WGS) entry which is preliminary data.</text>
</comment>
<gene>
    <name evidence="1" type="ORF">AW09_003705</name>
</gene>
<proteinExistence type="predicted"/>
<organism evidence="1 2">
    <name type="scientific">Candidatus Accumulibacter phosphatis</name>
    <dbReference type="NCBI Taxonomy" id="327160"/>
    <lineage>
        <taxon>Bacteria</taxon>
        <taxon>Pseudomonadati</taxon>
        <taxon>Pseudomonadota</taxon>
        <taxon>Betaproteobacteria</taxon>
        <taxon>Candidatus Accumulibacter</taxon>
    </lineage>
</organism>
<evidence type="ECO:0000313" key="1">
    <source>
        <dbReference type="EMBL" id="KFB71178.1"/>
    </source>
</evidence>
<accession>A0A080LS80</accession>
<name>A0A080LS80_9PROT</name>
<evidence type="ECO:0000313" key="2">
    <source>
        <dbReference type="Proteomes" id="UP000020077"/>
    </source>
</evidence>
<dbReference type="Proteomes" id="UP000020077">
    <property type="component" value="Unassembled WGS sequence"/>
</dbReference>
<sequence length="57" mass="6108">MKRSVFDIVVVGGLGATWSRYLAAIDGSSAIPGIDSVAELSKRHQKHLRASGRNRAT</sequence>
<protein>
    <submittedName>
        <fullName evidence="1">Uncharacterized protein</fullName>
    </submittedName>
</protein>
<reference evidence="1 2" key="1">
    <citation type="submission" date="2014-02" db="EMBL/GenBank/DDBJ databases">
        <title>Expanding our view of genomic diversity in Candidatus Accumulibacter clades.</title>
        <authorList>
            <person name="Skennerton C.T."/>
            <person name="Barr J.J."/>
            <person name="Slater F.R."/>
            <person name="Bond P.L."/>
            <person name="Tyson G.W."/>
        </authorList>
    </citation>
    <scope>NUCLEOTIDE SEQUENCE [LARGE SCALE GENOMIC DNA]</scope>
    <source>
        <strain evidence="2">BA-91</strain>
    </source>
</reference>
<dbReference type="EMBL" id="JDVG02000586">
    <property type="protein sequence ID" value="KFB71178.1"/>
    <property type="molecule type" value="Genomic_DNA"/>
</dbReference>
<dbReference type="AlphaFoldDB" id="A0A080LS80"/>